<comment type="similarity">
    <text evidence="2 11">Belongs to the diacylglycerol acyltransferase family.</text>
</comment>
<keyword evidence="9 11" id="KW-0472">Membrane</keyword>
<evidence type="ECO:0000256" key="3">
    <source>
        <dbReference type="ARBA" id="ARBA00022516"/>
    </source>
</evidence>
<evidence type="ECO:0000256" key="7">
    <source>
        <dbReference type="ARBA" id="ARBA00022989"/>
    </source>
</evidence>
<sequence length="372" mass="42794">MSTRGHVKLFGIEFAPLNVPLKRRLQTLAVLQWTLSFFFMGLSCIALLITLLFTRFYWLTLLYGIWYVYDFYQPERGGRRSEWIRRWSVWKHYRDFFPLNLHKTCDLDPGKNYIFLVHPHGIMGMGIFGNFATEATGFSELFPGIRSILLTLKLQFVFPLVRDYIMAVGSCTCSRASMEWLLSKEGTGNALVLVVGGATEALNAWPGSFNLQLKNRKGFVRLALKHGASLVPVFSFGENDVFTQKRFPEGSLLHRLQRKGKQLLGFSAPIFHGRGIFNYTFGFLPYRCPINTVVGRPMDVTLMAEPTDKEVDDLHSAYVRRLEELFEANKLKYGVSGKTNTSLSSDNSHARLERGIYRHVLFTLWFLRFLVW</sequence>
<evidence type="ECO:0000256" key="6">
    <source>
        <dbReference type="ARBA" id="ARBA00022824"/>
    </source>
</evidence>
<evidence type="ECO:0000256" key="1">
    <source>
        <dbReference type="ARBA" id="ARBA00004477"/>
    </source>
</evidence>
<keyword evidence="5 11" id="KW-0812">Transmembrane</keyword>
<dbReference type="Pfam" id="PF03982">
    <property type="entry name" value="DAGAT"/>
    <property type="match status" value="1"/>
</dbReference>
<evidence type="ECO:0000313" key="13">
    <source>
        <dbReference type="Proteomes" id="UP001209878"/>
    </source>
</evidence>
<keyword evidence="7 11" id="KW-1133">Transmembrane helix</keyword>
<evidence type="ECO:0000313" key="12">
    <source>
        <dbReference type="EMBL" id="KAK2164415.1"/>
    </source>
</evidence>
<evidence type="ECO:0000256" key="11">
    <source>
        <dbReference type="RuleBase" id="RU367023"/>
    </source>
</evidence>
<organism evidence="12 13">
    <name type="scientific">Ridgeia piscesae</name>
    <name type="common">Tubeworm</name>
    <dbReference type="NCBI Taxonomy" id="27915"/>
    <lineage>
        <taxon>Eukaryota</taxon>
        <taxon>Metazoa</taxon>
        <taxon>Spiralia</taxon>
        <taxon>Lophotrochozoa</taxon>
        <taxon>Annelida</taxon>
        <taxon>Polychaeta</taxon>
        <taxon>Sedentaria</taxon>
        <taxon>Canalipalpata</taxon>
        <taxon>Sabellida</taxon>
        <taxon>Siboglinidae</taxon>
        <taxon>Ridgeia</taxon>
    </lineage>
</organism>
<keyword evidence="8" id="KW-0443">Lipid metabolism</keyword>
<name>A0AAD9K5J9_RIDPI</name>
<keyword evidence="3" id="KW-0444">Lipid biosynthesis</keyword>
<dbReference type="EMBL" id="JAODUO010001415">
    <property type="protein sequence ID" value="KAK2164415.1"/>
    <property type="molecule type" value="Genomic_DNA"/>
</dbReference>
<gene>
    <name evidence="12" type="ORF">NP493_1414g01017</name>
</gene>
<evidence type="ECO:0000256" key="9">
    <source>
        <dbReference type="ARBA" id="ARBA00023136"/>
    </source>
</evidence>
<dbReference type="Proteomes" id="UP001209878">
    <property type="component" value="Unassembled WGS sequence"/>
</dbReference>
<accession>A0AAD9K5J9</accession>
<reference evidence="12" key="1">
    <citation type="journal article" date="2023" name="Mol. Biol. Evol.">
        <title>Third-Generation Sequencing Reveals the Adaptive Role of the Epigenome in Three Deep-Sea Polychaetes.</title>
        <authorList>
            <person name="Perez M."/>
            <person name="Aroh O."/>
            <person name="Sun Y."/>
            <person name="Lan Y."/>
            <person name="Juniper S.K."/>
            <person name="Young C.R."/>
            <person name="Angers B."/>
            <person name="Qian P.Y."/>
        </authorList>
    </citation>
    <scope>NUCLEOTIDE SEQUENCE</scope>
    <source>
        <strain evidence="12">R07B-5</strain>
    </source>
</reference>
<dbReference type="GO" id="GO:0004144">
    <property type="term" value="F:diacylglycerol O-acyltransferase activity"/>
    <property type="evidence" value="ECO:0007669"/>
    <property type="project" value="TreeGrafter"/>
</dbReference>
<keyword evidence="6 11" id="KW-0256">Endoplasmic reticulum</keyword>
<evidence type="ECO:0000256" key="8">
    <source>
        <dbReference type="ARBA" id="ARBA00023098"/>
    </source>
</evidence>
<protein>
    <recommendedName>
        <fullName evidence="11">Acyltransferase</fullName>
        <ecNumber evidence="11">2.3.1.-</ecNumber>
    </recommendedName>
</protein>
<dbReference type="PANTHER" id="PTHR12317">
    <property type="entry name" value="DIACYLGLYCEROL O-ACYLTRANSFERASE"/>
    <property type="match status" value="1"/>
</dbReference>
<keyword evidence="4 11" id="KW-0808">Transferase</keyword>
<evidence type="ECO:0000256" key="2">
    <source>
        <dbReference type="ARBA" id="ARBA00005420"/>
    </source>
</evidence>
<feature type="transmembrane region" description="Helical" evidence="11">
    <location>
        <begin position="28"/>
        <end position="49"/>
    </location>
</feature>
<dbReference type="GO" id="GO:0019432">
    <property type="term" value="P:triglyceride biosynthetic process"/>
    <property type="evidence" value="ECO:0007669"/>
    <property type="project" value="TreeGrafter"/>
</dbReference>
<dbReference type="PANTHER" id="PTHR12317:SF79">
    <property type="entry name" value="ACYLTRANSFERASE"/>
    <property type="match status" value="1"/>
</dbReference>
<dbReference type="GO" id="GO:0005789">
    <property type="term" value="C:endoplasmic reticulum membrane"/>
    <property type="evidence" value="ECO:0007669"/>
    <property type="project" value="UniProtKB-SubCell"/>
</dbReference>
<dbReference type="InterPro" id="IPR007130">
    <property type="entry name" value="DAGAT"/>
</dbReference>
<evidence type="ECO:0000256" key="5">
    <source>
        <dbReference type="ARBA" id="ARBA00022692"/>
    </source>
</evidence>
<evidence type="ECO:0000256" key="4">
    <source>
        <dbReference type="ARBA" id="ARBA00022679"/>
    </source>
</evidence>
<dbReference type="EC" id="2.3.1.-" evidence="11"/>
<comment type="subcellular location">
    <subcellularLocation>
        <location evidence="1 11">Endoplasmic reticulum membrane</location>
        <topology evidence="1 11">Multi-pass membrane protein</topology>
    </subcellularLocation>
</comment>
<dbReference type="CDD" id="cd07987">
    <property type="entry name" value="LPLAT_MGAT-like"/>
    <property type="match status" value="1"/>
</dbReference>
<comment type="caution">
    <text evidence="11">Lacks conserved residue(s) required for the propagation of feature annotation.</text>
</comment>
<keyword evidence="13" id="KW-1185">Reference proteome</keyword>
<keyword evidence="10" id="KW-0012">Acyltransferase</keyword>
<evidence type="ECO:0000256" key="10">
    <source>
        <dbReference type="ARBA" id="ARBA00023315"/>
    </source>
</evidence>
<comment type="caution">
    <text evidence="12">The sequence shown here is derived from an EMBL/GenBank/DDBJ whole genome shotgun (WGS) entry which is preliminary data.</text>
</comment>
<proteinExistence type="inferred from homology"/>
<dbReference type="AlphaFoldDB" id="A0AAD9K5J9"/>